<dbReference type="InterPro" id="IPR006015">
    <property type="entry name" value="Universal_stress_UspA"/>
</dbReference>
<dbReference type="AlphaFoldDB" id="A0A429YTV9"/>
<gene>
    <name evidence="3" type="ORF">EJC49_18245</name>
</gene>
<reference evidence="3 4" key="1">
    <citation type="submission" date="2018-12" db="EMBL/GenBank/DDBJ databases">
        <title>Mesorhizobium carbonis sp. nov., isolated from coal mine water.</title>
        <authorList>
            <person name="Xin W."/>
            <person name="Xu Z."/>
            <person name="Xiang F."/>
            <person name="Zhang J."/>
            <person name="Xi L."/>
            <person name="Liu J."/>
        </authorList>
    </citation>
    <scope>NUCLEOTIDE SEQUENCE [LARGE SCALE GENOMIC DNA]</scope>
    <source>
        <strain evidence="3 4">B2.3</strain>
    </source>
</reference>
<dbReference type="SUPFAM" id="SSF52402">
    <property type="entry name" value="Adenine nucleotide alpha hydrolases-like"/>
    <property type="match status" value="1"/>
</dbReference>
<comment type="caution">
    <text evidence="3">The sequence shown here is derived from an EMBL/GenBank/DDBJ whole genome shotgun (WGS) entry which is preliminary data.</text>
</comment>
<evidence type="ECO:0000313" key="3">
    <source>
        <dbReference type="EMBL" id="RST84891.1"/>
    </source>
</evidence>
<dbReference type="Proteomes" id="UP000278398">
    <property type="component" value="Unassembled WGS sequence"/>
</dbReference>
<dbReference type="Pfam" id="PF00582">
    <property type="entry name" value="Usp"/>
    <property type="match status" value="1"/>
</dbReference>
<dbReference type="InterPro" id="IPR014729">
    <property type="entry name" value="Rossmann-like_a/b/a_fold"/>
</dbReference>
<keyword evidence="4" id="KW-1185">Reference proteome</keyword>
<dbReference type="Gene3D" id="3.40.50.620">
    <property type="entry name" value="HUPs"/>
    <property type="match status" value="1"/>
</dbReference>
<sequence length="139" mass="14499">MAGGKRLLCCVNGSAHAVRAVELACRLGPALGLGLTFLVVNHLRSASGFPPIRALQPEEAKEILDTAVRYARTHGIHDVGAEALEAADVAACVLDYARTRDIEHIVVGTGNPPFIGRLLIGSVSEAIVSGAHCPVTVAR</sequence>
<dbReference type="PRINTS" id="PR01438">
    <property type="entry name" value="UNVRSLSTRESS"/>
</dbReference>
<feature type="domain" description="UspA" evidence="2">
    <location>
        <begin position="5"/>
        <end position="139"/>
    </location>
</feature>
<comment type="similarity">
    <text evidence="1">Belongs to the universal stress protein A family.</text>
</comment>
<accession>A0A429YTV9</accession>
<evidence type="ECO:0000259" key="2">
    <source>
        <dbReference type="Pfam" id="PF00582"/>
    </source>
</evidence>
<proteinExistence type="inferred from homology"/>
<dbReference type="EMBL" id="RWKW01000071">
    <property type="protein sequence ID" value="RST84891.1"/>
    <property type="molecule type" value="Genomic_DNA"/>
</dbReference>
<name>A0A429YTV9_9HYPH</name>
<dbReference type="CDD" id="cd00293">
    <property type="entry name" value="USP-like"/>
    <property type="match status" value="1"/>
</dbReference>
<evidence type="ECO:0000256" key="1">
    <source>
        <dbReference type="ARBA" id="ARBA00008791"/>
    </source>
</evidence>
<protein>
    <submittedName>
        <fullName evidence="3">Universal stress protein</fullName>
    </submittedName>
</protein>
<organism evidence="3 4">
    <name type="scientific">Aquibium carbonis</name>
    <dbReference type="NCBI Taxonomy" id="2495581"/>
    <lineage>
        <taxon>Bacteria</taxon>
        <taxon>Pseudomonadati</taxon>
        <taxon>Pseudomonadota</taxon>
        <taxon>Alphaproteobacteria</taxon>
        <taxon>Hyphomicrobiales</taxon>
        <taxon>Phyllobacteriaceae</taxon>
        <taxon>Aquibium</taxon>
    </lineage>
</organism>
<dbReference type="InterPro" id="IPR006016">
    <property type="entry name" value="UspA"/>
</dbReference>
<dbReference type="RefSeq" id="WP_126701368.1">
    <property type="nucleotide sequence ID" value="NZ_RWKW01000071.1"/>
</dbReference>
<dbReference type="OrthoDB" id="5564966at2"/>
<evidence type="ECO:0000313" key="4">
    <source>
        <dbReference type="Proteomes" id="UP000278398"/>
    </source>
</evidence>